<comment type="caution">
    <text evidence="1">The sequence shown here is derived from an EMBL/GenBank/DDBJ whole genome shotgun (WGS) entry which is preliminary data.</text>
</comment>
<reference evidence="1" key="1">
    <citation type="journal article" date="2020" name="mSystems">
        <title>Genome- and Community-Level Interaction Insights into Carbon Utilization and Element Cycling Functions of Hydrothermarchaeota in Hydrothermal Sediment.</title>
        <authorList>
            <person name="Zhou Z."/>
            <person name="Liu Y."/>
            <person name="Xu W."/>
            <person name="Pan J."/>
            <person name="Luo Z.H."/>
            <person name="Li M."/>
        </authorList>
    </citation>
    <scope>NUCLEOTIDE SEQUENCE [LARGE SCALE GENOMIC DNA]</scope>
    <source>
        <strain evidence="1">SpSt-374</strain>
    </source>
</reference>
<accession>A0A7C3VTC9</accession>
<dbReference type="EMBL" id="DSPX01000232">
    <property type="protein sequence ID" value="HGG03371.1"/>
    <property type="molecule type" value="Genomic_DNA"/>
</dbReference>
<name>A0A7C3VTC9_9CYAN</name>
<proteinExistence type="predicted"/>
<dbReference type="AlphaFoldDB" id="A0A7C3VTC9"/>
<protein>
    <submittedName>
        <fullName evidence="1">Uncharacterized protein</fullName>
    </submittedName>
</protein>
<evidence type="ECO:0000313" key="1">
    <source>
        <dbReference type="EMBL" id="HGG03371.1"/>
    </source>
</evidence>
<organism evidence="1">
    <name type="scientific">Planktothricoides sp. SpSt-374</name>
    <dbReference type="NCBI Taxonomy" id="2282167"/>
    <lineage>
        <taxon>Bacteria</taxon>
        <taxon>Bacillati</taxon>
        <taxon>Cyanobacteriota</taxon>
        <taxon>Cyanophyceae</taxon>
        <taxon>Oscillatoriophycideae</taxon>
        <taxon>Oscillatoriales</taxon>
        <taxon>Oscillatoriaceae</taxon>
        <taxon>Planktothricoides</taxon>
    </lineage>
</organism>
<sequence>MNYPIPTSHQEIFALKKQPVDAELVAAAIAGVVHIARSEGKSLSDLTSEVLADDRLLDQQLRWWLSQAIAQAWEDVQ</sequence>
<gene>
    <name evidence="1" type="ORF">ENR15_22715</name>
</gene>